<dbReference type="OrthoDB" id="10509627at2759"/>
<protein>
    <submittedName>
        <fullName evidence="1">Uncharacterized protein</fullName>
    </submittedName>
</protein>
<evidence type="ECO:0000313" key="2">
    <source>
        <dbReference type="Proteomes" id="UP000593560"/>
    </source>
</evidence>
<organism evidence="1 2">
    <name type="scientific">Gossypium harknessii</name>
    <dbReference type="NCBI Taxonomy" id="34285"/>
    <lineage>
        <taxon>Eukaryota</taxon>
        <taxon>Viridiplantae</taxon>
        <taxon>Streptophyta</taxon>
        <taxon>Embryophyta</taxon>
        <taxon>Tracheophyta</taxon>
        <taxon>Spermatophyta</taxon>
        <taxon>Magnoliopsida</taxon>
        <taxon>eudicotyledons</taxon>
        <taxon>Gunneridae</taxon>
        <taxon>Pentapetalae</taxon>
        <taxon>rosids</taxon>
        <taxon>malvids</taxon>
        <taxon>Malvales</taxon>
        <taxon>Malvaceae</taxon>
        <taxon>Malvoideae</taxon>
        <taxon>Gossypium</taxon>
    </lineage>
</organism>
<dbReference type="AlphaFoldDB" id="A0A7J9GZ37"/>
<dbReference type="EMBL" id="JABFAD010000007">
    <property type="protein sequence ID" value="MBA0802780.1"/>
    <property type="molecule type" value="Genomic_DNA"/>
</dbReference>
<proteinExistence type="predicted"/>
<reference evidence="1 2" key="1">
    <citation type="journal article" date="2019" name="Genome Biol. Evol.">
        <title>Insights into the evolution of the New World diploid cottons (Gossypium, subgenus Houzingenia) based on genome sequencing.</title>
        <authorList>
            <person name="Grover C.E."/>
            <person name="Arick M.A. 2nd"/>
            <person name="Thrash A."/>
            <person name="Conover J.L."/>
            <person name="Sanders W.S."/>
            <person name="Peterson D.G."/>
            <person name="Frelichowski J.E."/>
            <person name="Scheffler J.A."/>
            <person name="Scheffler B.E."/>
            <person name="Wendel J.F."/>
        </authorList>
    </citation>
    <scope>NUCLEOTIDE SEQUENCE [LARGE SCALE GENOMIC DNA]</scope>
    <source>
        <strain evidence="1">0</strain>
        <tissue evidence="1">Leaf</tissue>
    </source>
</reference>
<evidence type="ECO:0000313" key="1">
    <source>
        <dbReference type="EMBL" id="MBA0802780.1"/>
    </source>
</evidence>
<gene>
    <name evidence="1" type="ORF">Gohar_013052</name>
</gene>
<keyword evidence="2" id="KW-1185">Reference proteome</keyword>
<name>A0A7J9GZ37_9ROSI</name>
<dbReference type="Proteomes" id="UP000593560">
    <property type="component" value="Unassembled WGS sequence"/>
</dbReference>
<sequence length="137" mass="15694">MEEFESDSDEATEVVSDAKFLNTYKIMIEKWEMIYNVKSRLMAKNSELKEDNLKLSRQEEGALEKVDCVMLSKKRKLLLKAPLDLSKLLMNVLWRDKVLGKGVEGFRDASNLVDSEEIKEIEFLEGDVLKSNCSNGV</sequence>
<accession>A0A7J9GZ37</accession>
<comment type="caution">
    <text evidence="1">The sequence shown here is derived from an EMBL/GenBank/DDBJ whole genome shotgun (WGS) entry which is preliminary data.</text>
</comment>